<evidence type="ECO:0000256" key="6">
    <source>
        <dbReference type="PROSITE-ProRule" id="PRU00330"/>
    </source>
</evidence>
<dbReference type="GO" id="GO:0007091">
    <property type="term" value="P:metaphase/anaphase transition of mitotic cell cycle"/>
    <property type="evidence" value="ECO:0007669"/>
    <property type="project" value="TreeGrafter"/>
</dbReference>
<dbReference type="InterPro" id="IPR016158">
    <property type="entry name" value="Cullin_homology"/>
</dbReference>
<dbReference type="SMART" id="SM00182">
    <property type="entry name" value="CULLIN"/>
    <property type="match status" value="1"/>
</dbReference>
<evidence type="ECO:0000256" key="4">
    <source>
        <dbReference type="ARBA" id="ARBA00022786"/>
    </source>
</evidence>
<dbReference type="GO" id="GO:0005680">
    <property type="term" value="C:anaphase-promoting complex"/>
    <property type="evidence" value="ECO:0007669"/>
    <property type="project" value="TreeGrafter"/>
</dbReference>
<dbReference type="InterPro" id="IPR036390">
    <property type="entry name" value="WH_DNA-bd_sf"/>
</dbReference>
<dbReference type="RefSeq" id="XP_038045963.1">
    <property type="nucleotide sequence ID" value="XM_038190035.1"/>
</dbReference>
<dbReference type="FunFam" id="1.10.10.10:FF:000284">
    <property type="entry name" value="Anaphase-promoting complex subunit 2"/>
    <property type="match status" value="1"/>
</dbReference>
<dbReference type="AlphaFoldDB" id="A0A913Z2A8"/>
<dbReference type="InterPro" id="IPR036317">
    <property type="entry name" value="Cullin_homology_sf"/>
</dbReference>
<keyword evidence="5" id="KW-0131">Cell cycle</keyword>
<dbReference type="Pfam" id="PF25773">
    <property type="entry name" value="TPR_ANAPC2"/>
    <property type="match status" value="1"/>
</dbReference>
<dbReference type="PANTHER" id="PTHR45957:SF1">
    <property type="entry name" value="ANAPHASE-PROMOTING COMPLEX SUBUNIT 2"/>
    <property type="match status" value="1"/>
</dbReference>
<dbReference type="GO" id="GO:0031625">
    <property type="term" value="F:ubiquitin protein ligase binding"/>
    <property type="evidence" value="ECO:0007669"/>
    <property type="project" value="InterPro"/>
</dbReference>
<keyword evidence="2" id="KW-0132">Cell division</keyword>
<organism evidence="9 10">
    <name type="scientific">Patiria miniata</name>
    <name type="common">Bat star</name>
    <name type="synonym">Asterina miniata</name>
    <dbReference type="NCBI Taxonomy" id="46514"/>
    <lineage>
        <taxon>Eukaryota</taxon>
        <taxon>Metazoa</taxon>
        <taxon>Echinodermata</taxon>
        <taxon>Eleutherozoa</taxon>
        <taxon>Asterozoa</taxon>
        <taxon>Asteroidea</taxon>
        <taxon>Valvatacea</taxon>
        <taxon>Valvatida</taxon>
        <taxon>Asterinidae</taxon>
        <taxon>Patiria</taxon>
    </lineage>
</organism>
<dbReference type="PROSITE" id="PS50069">
    <property type="entry name" value="CULLIN_2"/>
    <property type="match status" value="1"/>
</dbReference>
<feature type="domain" description="Cullin family profile" evidence="8">
    <location>
        <begin position="492"/>
        <end position="693"/>
    </location>
</feature>
<dbReference type="Gene3D" id="3.30.230.130">
    <property type="entry name" value="Cullin, Chain C, Domain 2"/>
    <property type="match status" value="1"/>
</dbReference>
<dbReference type="SMART" id="SM01013">
    <property type="entry name" value="APC2"/>
    <property type="match status" value="1"/>
</dbReference>
<protein>
    <recommendedName>
        <fullName evidence="1">Anaphase-promoting complex subunit 2</fullName>
    </recommendedName>
</protein>
<proteinExistence type="inferred from homology"/>
<feature type="region of interest" description="Disordered" evidence="7">
    <location>
        <begin position="183"/>
        <end position="206"/>
    </location>
</feature>
<reference evidence="9" key="1">
    <citation type="submission" date="2022-11" db="UniProtKB">
        <authorList>
            <consortium name="EnsemblMetazoa"/>
        </authorList>
    </citation>
    <scope>IDENTIFICATION</scope>
</reference>
<comment type="similarity">
    <text evidence="6">Belongs to the cullin family.</text>
</comment>
<dbReference type="InterPro" id="IPR057975">
    <property type="entry name" value="TPR_ANAPC2"/>
</dbReference>
<dbReference type="OMA" id="AAKWQES"/>
<dbReference type="Gene3D" id="1.10.10.10">
    <property type="entry name" value="Winged helix-like DNA-binding domain superfamily/Winged helix DNA-binding domain"/>
    <property type="match status" value="1"/>
</dbReference>
<evidence type="ECO:0000313" key="9">
    <source>
        <dbReference type="EnsemblMetazoa" id="XP_038045963.1"/>
    </source>
</evidence>
<keyword evidence="4" id="KW-0833">Ubl conjugation pathway</keyword>
<dbReference type="Proteomes" id="UP000887568">
    <property type="component" value="Unplaced"/>
</dbReference>
<dbReference type="GO" id="GO:0051301">
    <property type="term" value="P:cell division"/>
    <property type="evidence" value="ECO:0007669"/>
    <property type="project" value="UniProtKB-KW"/>
</dbReference>
<dbReference type="InterPro" id="IPR014786">
    <property type="entry name" value="ANAPC2_C"/>
</dbReference>
<dbReference type="PANTHER" id="PTHR45957">
    <property type="entry name" value="ANAPHASE-PROMOTING COMPLEX SUBUNIT 2"/>
    <property type="match status" value="1"/>
</dbReference>
<dbReference type="Pfam" id="PF26557">
    <property type="entry name" value="Cullin_AB"/>
    <property type="match status" value="1"/>
</dbReference>
<evidence type="ECO:0000256" key="3">
    <source>
        <dbReference type="ARBA" id="ARBA00022776"/>
    </source>
</evidence>
<keyword evidence="10" id="KW-1185">Reference proteome</keyword>
<dbReference type="GeneID" id="119720376"/>
<evidence type="ECO:0000256" key="7">
    <source>
        <dbReference type="SAM" id="MobiDB-lite"/>
    </source>
</evidence>
<dbReference type="InterPro" id="IPR044554">
    <property type="entry name" value="ANAPC2"/>
</dbReference>
<dbReference type="Gene3D" id="1.20.1310.10">
    <property type="entry name" value="Cullin Repeats"/>
    <property type="match status" value="1"/>
</dbReference>
<dbReference type="InterPro" id="IPR036388">
    <property type="entry name" value="WH-like_DNA-bd_sf"/>
</dbReference>
<dbReference type="FunFam" id="3.30.230.130:FF:000008">
    <property type="entry name" value="anaphase-promoting complex subunit 2"/>
    <property type="match status" value="1"/>
</dbReference>
<accession>A0A913Z2A8</accession>
<evidence type="ECO:0000313" key="10">
    <source>
        <dbReference type="Proteomes" id="UP000887568"/>
    </source>
</evidence>
<sequence length="817" mass="93623">MAHDLELANQAWQTITARLLAGSQENHAEGSTSAMDISEQAVGTMDDIRSAHGVLAEQGMGNLLEEWFMETLQHTLQRKYVPQFWSHFTPHHIPLETSSLSVDNPLVPAISALSANVVPFINSARTLDELSAEIRSPINCTQLVERVQTMLKAMLFDQTPKCFQSVVNDFYSQAFRAFHGEKRSGGDVSMRSQGDDGETEDTAEEEDDDIRCSACQQSKEACHCKDVLQQFHQINSKLHCLGLLERVCAEPVTSLIHAKIKHHVDNKCRGEFETSYIVTLERWLSSKVVRWLNLVFCGEESQRTIGGSTQQTLRQWKDRLQYLLYQTYANLRIQELFNIIVEFPDSLSALEDLQKCLEKTDLRRHLVQSLRSSLETRLLHPGVNTDDILTQYISSIRALRVLDPSGIILELVCQPVRKYLRTREDTVRCIVSSLTDDSNKELAEELIKAEPVTMDESYCSEQEDEDHQDWQPDPIDADPARTSKSRRSSDIISMLVNIYGSRELFVNEYRGLLADRILTGFNYDTARELRYLELLKLCFGESQLHHCEVILKDVADSRRCNAHINSLKKDEEPEAKDATKDFEFNSMILSAQFWPNLKEEKLKIPEEIEKAMEEYTKSYEDLKGMRTLNWKTNLGLVNLELELKDRKLSLSVSPIHATIIMHFQNKAKWTVEELSGVMQVSVTALRRKMAFWQSQGVLREEGTDTFVLIEEQRGGRGVQQEMILLDSDEETESAMATAQDQQEEELQVFWSYIVGMLTNLESLSLDRIYSMLKMFAMQGPSSSEFSEHKLRQFLDRKVREQLLVYSAGVYRLPKTET</sequence>
<dbReference type="OrthoDB" id="5581181at2759"/>
<dbReference type="Pfam" id="PF08672">
    <property type="entry name" value="ANAPC2"/>
    <property type="match status" value="1"/>
</dbReference>
<feature type="region of interest" description="Disordered" evidence="7">
    <location>
        <begin position="457"/>
        <end position="484"/>
    </location>
</feature>
<evidence type="ECO:0000256" key="1">
    <source>
        <dbReference type="ARBA" id="ARBA00016068"/>
    </source>
</evidence>
<feature type="compositionally biased region" description="Acidic residues" evidence="7">
    <location>
        <begin position="195"/>
        <end position="206"/>
    </location>
</feature>
<dbReference type="GO" id="GO:0070979">
    <property type="term" value="P:protein K11-linked ubiquitination"/>
    <property type="evidence" value="ECO:0007669"/>
    <property type="project" value="TreeGrafter"/>
</dbReference>
<dbReference type="SUPFAM" id="SSF46785">
    <property type="entry name" value="Winged helix' DNA-binding domain"/>
    <property type="match status" value="1"/>
</dbReference>
<dbReference type="InterPro" id="IPR059120">
    <property type="entry name" value="Cullin-like_AB"/>
</dbReference>
<dbReference type="GO" id="GO:0006511">
    <property type="term" value="P:ubiquitin-dependent protein catabolic process"/>
    <property type="evidence" value="ECO:0007669"/>
    <property type="project" value="InterPro"/>
</dbReference>
<evidence type="ECO:0000256" key="5">
    <source>
        <dbReference type="ARBA" id="ARBA00023306"/>
    </source>
</evidence>
<dbReference type="SUPFAM" id="SSF75632">
    <property type="entry name" value="Cullin homology domain"/>
    <property type="match status" value="1"/>
</dbReference>
<dbReference type="EnsemblMetazoa" id="XM_038190035.1">
    <property type="protein sequence ID" value="XP_038045963.1"/>
    <property type="gene ID" value="LOC119720376"/>
</dbReference>
<evidence type="ECO:0000256" key="2">
    <source>
        <dbReference type="ARBA" id="ARBA00022618"/>
    </source>
</evidence>
<evidence type="ECO:0000259" key="8">
    <source>
        <dbReference type="PROSITE" id="PS50069"/>
    </source>
</evidence>
<keyword evidence="3" id="KW-0498">Mitosis</keyword>
<name>A0A913Z2A8_PATMI</name>